<dbReference type="OrthoDB" id="965484at2"/>
<keyword evidence="3" id="KW-1185">Reference proteome</keyword>
<gene>
    <name evidence="2" type="ORF">DFQ07_0477</name>
</gene>
<feature type="coiled-coil region" evidence="1">
    <location>
        <begin position="173"/>
        <end position="200"/>
    </location>
</feature>
<protein>
    <recommendedName>
        <fullName evidence="4">J domain-containing protein</fullName>
    </recommendedName>
</protein>
<organism evidence="2 3">
    <name type="scientific">Tenacibaculum caenipelagi</name>
    <dbReference type="NCBI Taxonomy" id="1325435"/>
    <lineage>
        <taxon>Bacteria</taxon>
        <taxon>Pseudomonadati</taxon>
        <taxon>Bacteroidota</taxon>
        <taxon>Flavobacteriia</taxon>
        <taxon>Flavobacteriales</taxon>
        <taxon>Flavobacteriaceae</taxon>
        <taxon>Tenacibaculum</taxon>
    </lineage>
</organism>
<dbReference type="RefSeq" id="WP_133534660.1">
    <property type="nucleotide sequence ID" value="NZ_SNYH01000001.1"/>
</dbReference>
<proteinExistence type="predicted"/>
<evidence type="ECO:0000313" key="3">
    <source>
        <dbReference type="Proteomes" id="UP000295390"/>
    </source>
</evidence>
<sequence length="244" mass="28833">MSENHLPVDANSDAILNLKEKINALKTKIEAIETKLFPFEQSLRNEIADLLIEERELTVLYKEQKKAKKEKRLEQKRKGKNYKEPTGIVPISKKEVAEKTNQKEKKRLYKEAMLYVHPDKFSMQENEQQKALETTTKLIEIYQNGSLEELEAFHAHIFGGNTMMNFNKDISLVKKTTSNATYLKNEIERLENQLTDLLDSYTYKVLTTYKNPMSFVDELKVYYDDRIFKLRKRTRTKKKPLRNF</sequence>
<name>A0A4R6TM62_9FLAO</name>
<evidence type="ECO:0000256" key="1">
    <source>
        <dbReference type="SAM" id="Coils"/>
    </source>
</evidence>
<comment type="caution">
    <text evidence="2">The sequence shown here is derived from an EMBL/GenBank/DDBJ whole genome shotgun (WGS) entry which is preliminary data.</text>
</comment>
<dbReference type="AlphaFoldDB" id="A0A4R6TM62"/>
<dbReference type="EMBL" id="SNYH01000001">
    <property type="protein sequence ID" value="TDQ30140.1"/>
    <property type="molecule type" value="Genomic_DNA"/>
</dbReference>
<dbReference type="Proteomes" id="UP000295390">
    <property type="component" value="Unassembled WGS sequence"/>
</dbReference>
<keyword evidence="1" id="KW-0175">Coiled coil</keyword>
<accession>A0A4R6TM62</accession>
<evidence type="ECO:0000313" key="2">
    <source>
        <dbReference type="EMBL" id="TDQ30140.1"/>
    </source>
</evidence>
<evidence type="ECO:0008006" key="4">
    <source>
        <dbReference type="Google" id="ProtNLM"/>
    </source>
</evidence>
<reference evidence="2 3" key="1">
    <citation type="submission" date="2019-03" db="EMBL/GenBank/DDBJ databases">
        <title>Genomic Encyclopedia of Type Strains, Phase III (KMG-III): the genomes of soil and plant-associated and newly described type strains.</title>
        <authorList>
            <person name="Whitman W."/>
        </authorList>
    </citation>
    <scope>NUCLEOTIDE SEQUENCE [LARGE SCALE GENOMIC DNA]</scope>
    <source>
        <strain evidence="2 3">CECT 8283</strain>
    </source>
</reference>